<dbReference type="InterPro" id="IPR005856">
    <property type="entry name" value="Cys_synth"/>
</dbReference>
<sequence>MSKIYNNLVELVGNTPIVRLNKLGPSGRNILLKLESFNPGGSVKDRIAKNMVEEAEASGALKPGDVIIEPTSGNTGVGLAFISAVKGYKLILTMPDTMSMERRKLLIAYGAELVLTPGAQGMKGAIGKVEELKATYPNHFIPQQFNNPDNPDAHRKTTALEILEQTDGDVDIFVSGVGTGGTITGVGEVLKEKIKGVKIIAVEPSASPVLSGGQPGPHKLQGIGAGFIPEVLNTGVIDEVYQVDNEDAFEFMRALAKEEGILVGISSAAVVKATIEIAKRPENEGKTILTLLPDTGERYLSMDIY</sequence>
<dbReference type="InterPro" id="IPR001926">
    <property type="entry name" value="TrpB-like_PALP"/>
</dbReference>
<keyword evidence="8 12" id="KW-0198">Cysteine biosynthesis</keyword>
<dbReference type="EMBL" id="LR130778">
    <property type="protein sequence ID" value="VDN46270.1"/>
    <property type="molecule type" value="Genomic_DNA"/>
</dbReference>
<dbReference type="GO" id="GO:0006535">
    <property type="term" value="P:cysteine biosynthetic process from serine"/>
    <property type="evidence" value="ECO:0007669"/>
    <property type="project" value="UniProtKB-UniRule"/>
</dbReference>
<feature type="modified residue" description="N6-(pyridoxal phosphate)lysine" evidence="11">
    <location>
        <position position="44"/>
    </location>
</feature>
<dbReference type="InterPro" id="IPR050214">
    <property type="entry name" value="Cys_Synth/Cystath_Beta-Synth"/>
</dbReference>
<dbReference type="PROSITE" id="PS00901">
    <property type="entry name" value="CYS_SYNTHASE"/>
    <property type="match status" value="1"/>
</dbReference>
<protein>
    <recommendedName>
        <fullName evidence="4 12">Cysteine synthase</fullName>
        <ecNumber evidence="4 12">2.5.1.47</ecNumber>
    </recommendedName>
</protein>
<evidence type="ECO:0000256" key="3">
    <source>
        <dbReference type="ARBA" id="ARBA00007103"/>
    </source>
</evidence>
<keyword evidence="14" id="KW-0456">Lyase</keyword>
<dbReference type="SUPFAM" id="SSF53686">
    <property type="entry name" value="Tryptophan synthase beta subunit-like PLP-dependent enzymes"/>
    <property type="match status" value="1"/>
</dbReference>
<evidence type="ECO:0000259" key="13">
    <source>
        <dbReference type="Pfam" id="PF00291"/>
    </source>
</evidence>
<comment type="catalytic activity">
    <reaction evidence="9 12">
        <text>O-acetyl-L-serine + hydrogen sulfide = L-cysteine + acetate</text>
        <dbReference type="Rhea" id="RHEA:14829"/>
        <dbReference type="ChEBI" id="CHEBI:29919"/>
        <dbReference type="ChEBI" id="CHEBI:30089"/>
        <dbReference type="ChEBI" id="CHEBI:35235"/>
        <dbReference type="ChEBI" id="CHEBI:58340"/>
        <dbReference type="EC" id="2.5.1.47"/>
    </reaction>
</comment>
<evidence type="ECO:0000256" key="10">
    <source>
        <dbReference type="PIRSR" id="PIRSR605856-50"/>
    </source>
</evidence>
<accession>A0A3P7NYB1</accession>
<evidence type="ECO:0000256" key="7">
    <source>
        <dbReference type="ARBA" id="ARBA00022898"/>
    </source>
</evidence>
<comment type="pathway">
    <text evidence="2">Amino-acid biosynthesis; L-cysteine biosynthesis; L-cysteine from L-serine: step 2/2.</text>
</comment>
<dbReference type="NCBIfam" id="TIGR01136">
    <property type="entry name" value="cysKM"/>
    <property type="match status" value="1"/>
</dbReference>
<organism evidence="14 15">
    <name type="scientific">Petrocella atlantisensis</name>
    <dbReference type="NCBI Taxonomy" id="2173034"/>
    <lineage>
        <taxon>Bacteria</taxon>
        <taxon>Bacillati</taxon>
        <taxon>Bacillota</taxon>
        <taxon>Clostridia</taxon>
        <taxon>Lachnospirales</taxon>
        <taxon>Vallitaleaceae</taxon>
        <taxon>Petrocella</taxon>
    </lineage>
</organism>
<feature type="domain" description="Tryptophan synthase beta chain-like PALP" evidence="13">
    <location>
        <begin position="11"/>
        <end position="294"/>
    </location>
</feature>
<dbReference type="EC" id="2.5.1.47" evidence="4 12"/>
<feature type="binding site" evidence="10">
    <location>
        <begin position="178"/>
        <end position="182"/>
    </location>
    <ligand>
        <name>pyridoxal 5'-phosphate</name>
        <dbReference type="ChEBI" id="CHEBI:597326"/>
    </ligand>
</feature>
<dbReference type="UniPathway" id="UPA00136">
    <property type="reaction ID" value="UER00200"/>
</dbReference>
<keyword evidence="6 12" id="KW-0808">Transferase</keyword>
<evidence type="ECO:0000256" key="11">
    <source>
        <dbReference type="PIRSR" id="PIRSR605856-51"/>
    </source>
</evidence>
<evidence type="ECO:0000256" key="9">
    <source>
        <dbReference type="ARBA" id="ARBA00047931"/>
    </source>
</evidence>
<dbReference type="GO" id="GO:0016829">
    <property type="term" value="F:lyase activity"/>
    <property type="evidence" value="ECO:0007669"/>
    <property type="project" value="UniProtKB-KW"/>
</dbReference>
<dbReference type="InterPro" id="IPR005859">
    <property type="entry name" value="CysK"/>
</dbReference>
<dbReference type="Proteomes" id="UP000279029">
    <property type="component" value="Chromosome"/>
</dbReference>
<reference evidence="14 15" key="1">
    <citation type="submission" date="2018-09" db="EMBL/GenBank/DDBJ databases">
        <authorList>
            <person name="Postec A."/>
        </authorList>
    </citation>
    <scope>NUCLEOTIDE SEQUENCE [LARGE SCALE GENOMIC DNA]</scope>
    <source>
        <strain evidence="14">70B-A</strain>
    </source>
</reference>
<evidence type="ECO:0000256" key="4">
    <source>
        <dbReference type="ARBA" id="ARBA00012681"/>
    </source>
</evidence>
<dbReference type="KEGG" id="cbar:PATL70BA_0417"/>
<dbReference type="FunFam" id="3.40.50.1100:FF:000067">
    <property type="entry name" value="Cysteine synthase"/>
    <property type="match status" value="1"/>
</dbReference>
<dbReference type="RefSeq" id="WP_125135809.1">
    <property type="nucleotide sequence ID" value="NZ_LR130778.1"/>
</dbReference>
<dbReference type="Pfam" id="PF00291">
    <property type="entry name" value="PALP"/>
    <property type="match status" value="1"/>
</dbReference>
<dbReference type="AlphaFoldDB" id="A0A3P7NYB1"/>
<dbReference type="NCBIfam" id="TIGR01139">
    <property type="entry name" value="cysK"/>
    <property type="match status" value="1"/>
</dbReference>
<comment type="similarity">
    <text evidence="3 12">Belongs to the cysteine synthase/cystathionine beta-synthase family.</text>
</comment>
<keyword evidence="7 10" id="KW-0663">Pyridoxal phosphate</keyword>
<dbReference type="OrthoDB" id="9808024at2"/>
<comment type="cofactor">
    <cofactor evidence="1 10 12">
        <name>pyridoxal 5'-phosphate</name>
        <dbReference type="ChEBI" id="CHEBI:597326"/>
    </cofactor>
</comment>
<name>A0A3P7NYB1_9FIRM</name>
<gene>
    <name evidence="14" type="primary">cysK</name>
    <name evidence="14" type="ORF">PATL70BA_0417</name>
</gene>
<dbReference type="InterPro" id="IPR036052">
    <property type="entry name" value="TrpB-like_PALP_sf"/>
</dbReference>
<evidence type="ECO:0000256" key="8">
    <source>
        <dbReference type="ARBA" id="ARBA00023192"/>
    </source>
</evidence>
<dbReference type="InterPro" id="IPR001216">
    <property type="entry name" value="P-phosphate_BS"/>
</dbReference>
<evidence type="ECO:0000256" key="5">
    <source>
        <dbReference type="ARBA" id="ARBA00022605"/>
    </source>
</evidence>
<evidence type="ECO:0000256" key="12">
    <source>
        <dbReference type="RuleBase" id="RU003985"/>
    </source>
</evidence>
<evidence type="ECO:0000313" key="15">
    <source>
        <dbReference type="Proteomes" id="UP000279029"/>
    </source>
</evidence>
<dbReference type="GO" id="GO:0005737">
    <property type="term" value="C:cytoplasm"/>
    <property type="evidence" value="ECO:0007669"/>
    <property type="project" value="UniProtKB-ARBA"/>
</dbReference>
<keyword evidence="5 12" id="KW-0028">Amino-acid biosynthesis</keyword>
<evidence type="ECO:0000313" key="14">
    <source>
        <dbReference type="EMBL" id="VDN46270.1"/>
    </source>
</evidence>
<dbReference type="GO" id="GO:0004124">
    <property type="term" value="F:cysteine synthase activity"/>
    <property type="evidence" value="ECO:0007669"/>
    <property type="project" value="UniProtKB-UniRule"/>
</dbReference>
<evidence type="ECO:0000256" key="1">
    <source>
        <dbReference type="ARBA" id="ARBA00001933"/>
    </source>
</evidence>
<keyword evidence="15" id="KW-1185">Reference proteome</keyword>
<dbReference type="CDD" id="cd01561">
    <property type="entry name" value="CBS_like"/>
    <property type="match status" value="1"/>
</dbReference>
<evidence type="ECO:0000256" key="6">
    <source>
        <dbReference type="ARBA" id="ARBA00022679"/>
    </source>
</evidence>
<feature type="binding site" evidence="10">
    <location>
        <position position="266"/>
    </location>
    <ligand>
        <name>pyridoxal 5'-phosphate</name>
        <dbReference type="ChEBI" id="CHEBI:597326"/>
    </ligand>
</feature>
<dbReference type="Gene3D" id="3.40.50.1100">
    <property type="match status" value="2"/>
</dbReference>
<feature type="binding site" evidence="10">
    <location>
        <position position="74"/>
    </location>
    <ligand>
        <name>pyridoxal 5'-phosphate</name>
        <dbReference type="ChEBI" id="CHEBI:597326"/>
    </ligand>
</feature>
<proteinExistence type="inferred from homology"/>
<dbReference type="PANTHER" id="PTHR10314">
    <property type="entry name" value="CYSTATHIONINE BETA-SYNTHASE"/>
    <property type="match status" value="1"/>
</dbReference>
<evidence type="ECO:0000256" key="2">
    <source>
        <dbReference type="ARBA" id="ARBA00004962"/>
    </source>
</evidence>